<evidence type="ECO:0000313" key="2">
    <source>
        <dbReference type="EMBL" id="GAA0916281.1"/>
    </source>
</evidence>
<comment type="caution">
    <text evidence="2">The sequence shown here is derived from an EMBL/GenBank/DDBJ whole genome shotgun (WGS) entry which is preliminary data.</text>
</comment>
<evidence type="ECO:0000313" key="3">
    <source>
        <dbReference type="Proteomes" id="UP001501005"/>
    </source>
</evidence>
<sequence>MLAGEAVGGEPPHGGPRADEHTLAVLGLHEPLPLENGEGVSNGHTGNPIMLDEFSLGGQLFALAESPTVDGLAQLVGDLPEDRTIARGVEITEEAGRERAHVFVLL</sequence>
<accession>A0ABP3Z8E6</accession>
<dbReference type="EMBL" id="BAAAHG010000024">
    <property type="protein sequence ID" value="GAA0916281.1"/>
    <property type="molecule type" value="Genomic_DNA"/>
</dbReference>
<dbReference type="Proteomes" id="UP001501005">
    <property type="component" value="Unassembled WGS sequence"/>
</dbReference>
<feature type="region of interest" description="Disordered" evidence="1">
    <location>
        <begin position="1"/>
        <end position="21"/>
    </location>
</feature>
<organism evidence="2 3">
    <name type="scientific">Streptomyces thermoalcalitolerans</name>
    <dbReference type="NCBI Taxonomy" id="65605"/>
    <lineage>
        <taxon>Bacteria</taxon>
        <taxon>Bacillati</taxon>
        <taxon>Actinomycetota</taxon>
        <taxon>Actinomycetes</taxon>
        <taxon>Kitasatosporales</taxon>
        <taxon>Streptomycetaceae</taxon>
        <taxon>Streptomyces</taxon>
    </lineage>
</organism>
<name>A0ABP3Z8E6_9ACTN</name>
<protein>
    <submittedName>
        <fullName evidence="2">Uncharacterized protein</fullName>
    </submittedName>
</protein>
<gene>
    <name evidence="2" type="ORF">GCM10009549_32460</name>
</gene>
<reference evidence="3" key="1">
    <citation type="journal article" date="2019" name="Int. J. Syst. Evol. Microbiol.">
        <title>The Global Catalogue of Microorganisms (GCM) 10K type strain sequencing project: providing services to taxonomists for standard genome sequencing and annotation.</title>
        <authorList>
            <consortium name="The Broad Institute Genomics Platform"/>
            <consortium name="The Broad Institute Genome Sequencing Center for Infectious Disease"/>
            <person name="Wu L."/>
            <person name="Ma J."/>
        </authorList>
    </citation>
    <scope>NUCLEOTIDE SEQUENCE [LARGE SCALE GENOMIC DNA]</scope>
    <source>
        <strain evidence="3">JCM 10673</strain>
    </source>
</reference>
<proteinExistence type="predicted"/>
<keyword evidence="3" id="KW-1185">Reference proteome</keyword>
<evidence type="ECO:0000256" key="1">
    <source>
        <dbReference type="SAM" id="MobiDB-lite"/>
    </source>
</evidence>